<evidence type="ECO:0000313" key="1">
    <source>
        <dbReference type="Proteomes" id="UP000504635"/>
    </source>
</evidence>
<evidence type="ECO:0000313" key="2">
    <source>
        <dbReference type="RefSeq" id="XP_030760327.1"/>
    </source>
</evidence>
<dbReference type="SUPFAM" id="SSF56219">
    <property type="entry name" value="DNase I-like"/>
    <property type="match status" value="1"/>
</dbReference>
<dbReference type="OrthoDB" id="6780514at2759"/>
<dbReference type="AlphaFoldDB" id="A0A6J2YA24"/>
<dbReference type="InterPro" id="IPR036691">
    <property type="entry name" value="Endo/exonu/phosph_ase_sf"/>
</dbReference>
<keyword evidence="1" id="KW-1185">Reference proteome</keyword>
<proteinExistence type="predicted"/>
<organism evidence="1 2">
    <name type="scientific">Sitophilus oryzae</name>
    <name type="common">Rice weevil</name>
    <name type="synonym">Curculio oryzae</name>
    <dbReference type="NCBI Taxonomy" id="7048"/>
    <lineage>
        <taxon>Eukaryota</taxon>
        <taxon>Metazoa</taxon>
        <taxon>Ecdysozoa</taxon>
        <taxon>Arthropoda</taxon>
        <taxon>Hexapoda</taxon>
        <taxon>Insecta</taxon>
        <taxon>Pterygota</taxon>
        <taxon>Neoptera</taxon>
        <taxon>Endopterygota</taxon>
        <taxon>Coleoptera</taxon>
        <taxon>Polyphaga</taxon>
        <taxon>Cucujiformia</taxon>
        <taxon>Curculionidae</taxon>
        <taxon>Dryophthorinae</taxon>
        <taxon>Sitophilus</taxon>
    </lineage>
</organism>
<accession>A0A6J2YA24</accession>
<sequence>MYVAGKLYNIRQEMNRLDINILGISETRWPNSGQIRVDDSTLYYSGNDSASHPNGVGILWDARTGPSVLNFIPMSDRAMMIQLKATPRNLNILQVYAPTQNQKRKLNFVGKWKSEDVVGDYETGERNERGDTLIQFCQEEVFFICNTWFKLPARRLYTWKSPQDSKQNPIRNQIDYILALKRYRNGVLSANTYPVYNMSLLRSEAQRQDVSNKLNEQLGKIQQPNASQTPGLEDHNNIENIWKKIKEALQETQEQLTTNNNEKHHKAWMTQEILDLMEKRRSFKGTDPQRYRDTHRLIRNKIKEAKELWMTERCREVEELHQKHDLFNLHKKVKEVTGKHKPRTCTRIVDGENKPILTEQKLEEVWTNYIRELFDDGGPSFHSQMKRKMVQI</sequence>
<dbReference type="KEGG" id="soy:115885517"/>
<dbReference type="Proteomes" id="UP000504635">
    <property type="component" value="Unplaced"/>
</dbReference>
<gene>
    <name evidence="2" type="primary">LOC115885517</name>
</gene>
<dbReference type="RefSeq" id="XP_030760327.1">
    <property type="nucleotide sequence ID" value="XM_030904467.1"/>
</dbReference>
<name>A0A6J2YA24_SITOR</name>
<dbReference type="GeneID" id="115885517"/>
<dbReference type="InParanoid" id="A0A6J2YA24"/>
<dbReference type="Gene3D" id="3.60.10.10">
    <property type="entry name" value="Endonuclease/exonuclease/phosphatase"/>
    <property type="match status" value="1"/>
</dbReference>
<reference evidence="2" key="1">
    <citation type="submission" date="2025-08" db="UniProtKB">
        <authorList>
            <consortium name="RefSeq"/>
        </authorList>
    </citation>
    <scope>IDENTIFICATION</scope>
    <source>
        <tissue evidence="2">Gonads</tissue>
    </source>
</reference>
<protein>
    <submittedName>
        <fullName evidence="2">Uncharacterized protein LOC115885517</fullName>
    </submittedName>
</protein>